<feature type="compositionally biased region" description="Basic residues" evidence="1">
    <location>
        <begin position="288"/>
        <end position="297"/>
    </location>
</feature>
<reference evidence="2 3" key="1">
    <citation type="submission" date="2021-06" db="EMBL/GenBank/DDBJ databases">
        <title>Caerostris darwini draft genome.</title>
        <authorList>
            <person name="Kono N."/>
            <person name="Arakawa K."/>
        </authorList>
    </citation>
    <scope>NUCLEOTIDE SEQUENCE [LARGE SCALE GENOMIC DNA]</scope>
</reference>
<evidence type="ECO:0000256" key="1">
    <source>
        <dbReference type="SAM" id="MobiDB-lite"/>
    </source>
</evidence>
<name>A0AAV4R345_9ARAC</name>
<organism evidence="2 3">
    <name type="scientific">Caerostris darwini</name>
    <dbReference type="NCBI Taxonomy" id="1538125"/>
    <lineage>
        <taxon>Eukaryota</taxon>
        <taxon>Metazoa</taxon>
        <taxon>Ecdysozoa</taxon>
        <taxon>Arthropoda</taxon>
        <taxon>Chelicerata</taxon>
        <taxon>Arachnida</taxon>
        <taxon>Araneae</taxon>
        <taxon>Araneomorphae</taxon>
        <taxon>Entelegynae</taxon>
        <taxon>Araneoidea</taxon>
        <taxon>Araneidae</taxon>
        <taxon>Caerostris</taxon>
    </lineage>
</organism>
<feature type="non-terminal residue" evidence="2">
    <location>
        <position position="1"/>
    </location>
</feature>
<accession>A0AAV4R345</accession>
<sequence length="297" mass="34065">MHPALRYLSLPHVVTILESEETAIKFMQEVGLIPGENSPCPPCPVCGAETRLFGRKKLFQNESVIDYYKTFRGIAEIIASHHSKQLGGPGKTIVLDDTFLTKRKYNRNSKTACVADTVFAIFCKDNQEGIFFKTDGKKKKDLWPLVKQYVHPETAIIRHYKSGQSSLITSGKWICRDMALKYYRRSRLRPIGKVNYGEQVWQFIQDVIAVYPGCLKQGIGLLQIDEVLPDKFKICDLMPIEIERNEDSDVAELSDLEKTYMDDDDDDDNDKEWLYNSSPNQNGNIGKKTFKRKRTKI</sequence>
<proteinExistence type="predicted"/>
<gene>
    <name evidence="2" type="primary">AVEN_45348_1</name>
    <name evidence="2" type="ORF">CDAR_606801</name>
</gene>
<evidence type="ECO:0000313" key="2">
    <source>
        <dbReference type="EMBL" id="GIY14726.1"/>
    </source>
</evidence>
<keyword evidence="3" id="KW-1185">Reference proteome</keyword>
<dbReference type="AlphaFoldDB" id="A0AAV4R345"/>
<protein>
    <submittedName>
        <fullName evidence="2">DDE_Tnp_IS1595 domain-containing protein</fullName>
    </submittedName>
</protein>
<feature type="region of interest" description="Disordered" evidence="1">
    <location>
        <begin position="258"/>
        <end position="297"/>
    </location>
</feature>
<comment type="caution">
    <text evidence="2">The sequence shown here is derived from an EMBL/GenBank/DDBJ whole genome shotgun (WGS) entry which is preliminary data.</text>
</comment>
<dbReference type="EMBL" id="BPLQ01005406">
    <property type="protein sequence ID" value="GIY14726.1"/>
    <property type="molecule type" value="Genomic_DNA"/>
</dbReference>
<dbReference type="Proteomes" id="UP001054837">
    <property type="component" value="Unassembled WGS sequence"/>
</dbReference>
<evidence type="ECO:0000313" key="3">
    <source>
        <dbReference type="Proteomes" id="UP001054837"/>
    </source>
</evidence>
<feature type="compositionally biased region" description="Polar residues" evidence="1">
    <location>
        <begin position="275"/>
        <end position="284"/>
    </location>
</feature>